<dbReference type="EC" id="3.4.-.-" evidence="6"/>
<dbReference type="PANTHER" id="PTHR12994">
    <property type="entry name" value="SECERNIN"/>
    <property type="match status" value="1"/>
</dbReference>
<evidence type="ECO:0000256" key="4">
    <source>
        <dbReference type="ARBA" id="ARBA00022801"/>
    </source>
</evidence>
<dbReference type="GO" id="GO:0016805">
    <property type="term" value="F:dipeptidase activity"/>
    <property type="evidence" value="ECO:0007669"/>
    <property type="project" value="UniProtKB-KW"/>
</dbReference>
<dbReference type="GO" id="GO:0070004">
    <property type="term" value="F:cysteine-type exopeptidase activity"/>
    <property type="evidence" value="ECO:0007669"/>
    <property type="project" value="InterPro"/>
</dbReference>
<dbReference type="NCBIfam" id="NF033678">
    <property type="entry name" value="C69_fam_dipept"/>
    <property type="match status" value="1"/>
</dbReference>
<evidence type="ECO:0000256" key="5">
    <source>
        <dbReference type="ARBA" id="ARBA00022997"/>
    </source>
</evidence>
<dbReference type="PANTHER" id="PTHR12994:SF17">
    <property type="entry name" value="LD30995P"/>
    <property type="match status" value="1"/>
</dbReference>
<evidence type="ECO:0000313" key="8">
    <source>
        <dbReference type="Proteomes" id="UP000050865"/>
    </source>
</evidence>
<keyword evidence="8" id="KW-1185">Reference proteome</keyword>
<gene>
    <name evidence="7" type="ORF">FC75_GL000417</name>
</gene>
<sequence length="474" mass="52253">MNKERKITMTRSACTSILIGKKATADGSVLIGRNEDSKAAWPKHLVVHPETFDQPEAFHSKANGFTLHLPKHAFKYTATPEWTDQYGLFEEAGINQVGVAMSATESAYANARVLAYDPFVPDGILEEAMVTVVLPYIHSAKEGVLRLGQIVTTLGTGEANGVLFADHDEAWYMEIGSGHHWVAERIPDDSYAVVANQLSIQAGLFDDANFLTSPNLATFAESHHLWQADTPFNFRRIFGTDTPFDRTYNTARVWDGQRRLTPSRRSDPTDSNLPFVLKPDRPLQVDDAFQVLGSHFEETPYDPVDPQATAPHRFRPISLARTQESHVLQLRPNLPDELAGIHWQAMGVAAESQFVPFFAGTTTTPADYQVGALPPSPDSAYWQYKLAGVLVDAHYWHFQQALQQIQTATHALLLANIAKTDGQAKTAPDLAALATTASLANAAIAKSAWQTFTARLLQESTDLSPLNFSTDDQL</sequence>
<evidence type="ECO:0000313" key="7">
    <source>
        <dbReference type="EMBL" id="KRN25502.1"/>
    </source>
</evidence>
<evidence type="ECO:0000256" key="2">
    <source>
        <dbReference type="ARBA" id="ARBA00007225"/>
    </source>
</evidence>
<dbReference type="STRING" id="1423730.FC75_GL000417"/>
<proteinExistence type="inferred from homology"/>
<keyword evidence="4 6" id="KW-0378">Hydrolase</keyword>
<dbReference type="AlphaFoldDB" id="A0A0R2FBJ1"/>
<accession>A0A0R2FBJ1</accession>
<comment type="similarity">
    <text evidence="2 6">Belongs to the peptidase C69 family.</text>
</comment>
<dbReference type="InterPro" id="IPR047804">
    <property type="entry name" value="C69_dipept_A-like"/>
</dbReference>
<dbReference type="GO" id="GO:0006508">
    <property type="term" value="P:proteolysis"/>
    <property type="evidence" value="ECO:0007669"/>
    <property type="project" value="UniProtKB-KW"/>
</dbReference>
<dbReference type="EMBL" id="AYZJ01000010">
    <property type="protein sequence ID" value="KRN25502.1"/>
    <property type="molecule type" value="Genomic_DNA"/>
</dbReference>
<keyword evidence="3 6" id="KW-0645">Protease</keyword>
<keyword evidence="5 6" id="KW-0224">Dipeptidase</keyword>
<dbReference type="InterPro" id="IPR005322">
    <property type="entry name" value="Peptidase_C69"/>
</dbReference>
<comment type="catalytic activity">
    <reaction evidence="1">
        <text>an L-aminoacyl-L-amino acid + H2O = 2 an L-alpha-amino acid</text>
        <dbReference type="Rhea" id="RHEA:48940"/>
        <dbReference type="ChEBI" id="CHEBI:15377"/>
        <dbReference type="ChEBI" id="CHEBI:59869"/>
        <dbReference type="ChEBI" id="CHEBI:77460"/>
        <dbReference type="EC" id="3.4.13.19"/>
    </reaction>
</comment>
<dbReference type="Proteomes" id="UP000050865">
    <property type="component" value="Unassembled WGS sequence"/>
</dbReference>
<dbReference type="Pfam" id="PF03577">
    <property type="entry name" value="Peptidase_C69"/>
    <property type="match status" value="1"/>
</dbReference>
<comment type="caution">
    <text evidence="7">The sequence shown here is derived from an EMBL/GenBank/DDBJ whole genome shotgun (WGS) entry which is preliminary data.</text>
</comment>
<evidence type="ECO:0000256" key="1">
    <source>
        <dbReference type="ARBA" id="ARBA00001670"/>
    </source>
</evidence>
<dbReference type="PATRIC" id="fig|1423730.4.peg.435"/>
<evidence type="ECO:0000256" key="6">
    <source>
        <dbReference type="RuleBase" id="RU364089"/>
    </source>
</evidence>
<dbReference type="Gene3D" id="3.60.60.10">
    <property type="entry name" value="Penicillin V Acylase, Chain A"/>
    <property type="match status" value="1"/>
</dbReference>
<organism evidence="7 8">
    <name type="scientific">Lacticaseibacillus camelliae DSM 22697 = JCM 13995</name>
    <dbReference type="NCBI Taxonomy" id="1423730"/>
    <lineage>
        <taxon>Bacteria</taxon>
        <taxon>Bacillati</taxon>
        <taxon>Bacillota</taxon>
        <taxon>Bacilli</taxon>
        <taxon>Lactobacillales</taxon>
        <taxon>Lactobacillaceae</taxon>
        <taxon>Lacticaseibacillus</taxon>
    </lineage>
</organism>
<evidence type="ECO:0000256" key="3">
    <source>
        <dbReference type="ARBA" id="ARBA00022670"/>
    </source>
</evidence>
<protein>
    <recommendedName>
        <fullName evidence="6">Dipeptidase</fullName>
        <ecNumber evidence="6">3.4.-.-</ecNumber>
    </recommendedName>
</protein>
<name>A0A0R2FBJ1_9LACO</name>
<reference evidence="7 8" key="1">
    <citation type="journal article" date="2015" name="Genome Announc.">
        <title>Expanding the biotechnology potential of lactobacilli through comparative genomics of 213 strains and associated genera.</title>
        <authorList>
            <person name="Sun Z."/>
            <person name="Harris H.M."/>
            <person name="McCann A."/>
            <person name="Guo C."/>
            <person name="Argimon S."/>
            <person name="Zhang W."/>
            <person name="Yang X."/>
            <person name="Jeffery I.B."/>
            <person name="Cooney J.C."/>
            <person name="Kagawa T.F."/>
            <person name="Liu W."/>
            <person name="Song Y."/>
            <person name="Salvetti E."/>
            <person name="Wrobel A."/>
            <person name="Rasinkangas P."/>
            <person name="Parkhill J."/>
            <person name="Rea M.C."/>
            <person name="O'Sullivan O."/>
            <person name="Ritari J."/>
            <person name="Douillard F.P."/>
            <person name="Paul Ross R."/>
            <person name="Yang R."/>
            <person name="Briner A.E."/>
            <person name="Felis G.E."/>
            <person name="de Vos W.M."/>
            <person name="Barrangou R."/>
            <person name="Klaenhammer T.R."/>
            <person name="Caufield P.W."/>
            <person name="Cui Y."/>
            <person name="Zhang H."/>
            <person name="O'Toole P.W."/>
        </authorList>
    </citation>
    <scope>NUCLEOTIDE SEQUENCE [LARGE SCALE GENOMIC DNA]</scope>
    <source>
        <strain evidence="7 8">DSM 22697</strain>
    </source>
</reference>